<dbReference type="HOGENOM" id="CLU_059988_1_0_0"/>
<sequence length="223" mass="25660">MSLYENLMKVKKKIDQSTAKSGRDPDSVVLIAVTKEADMDSIRQILEFGIKNLAENYAQKLVRKSEQFTNAIWHFIGRIQTNKLKYIVPRCEYIHSVWREEELKEINKIAERFQKIQKILIEVNVSGEPTKAGVDPIKLEKLLKAASSLSAVQIVGLMTMAPYVENPQEVRWIFSKLRQLRDIYRKDFPSLEHLSMGMSNDFEVALEEGATMIRIGRAIFKGE</sequence>
<dbReference type="PIRSF" id="PIRSF004848">
    <property type="entry name" value="YBL036c_PLPDEIII"/>
    <property type="match status" value="1"/>
</dbReference>
<dbReference type="RefSeq" id="WP_012002976.1">
    <property type="nucleotide sequence ID" value="NC_009828.1"/>
</dbReference>
<dbReference type="Pfam" id="PF01168">
    <property type="entry name" value="Ala_racemase_N"/>
    <property type="match status" value="1"/>
</dbReference>
<evidence type="ECO:0000313" key="6">
    <source>
        <dbReference type="EMBL" id="ABV33495.1"/>
    </source>
</evidence>
<dbReference type="STRING" id="416591.Tlet_0929"/>
<dbReference type="InterPro" id="IPR029066">
    <property type="entry name" value="PLP-binding_barrel"/>
</dbReference>
<comment type="similarity">
    <text evidence="2 4">Belongs to the pyridoxal phosphate-binding protein YggS/PROSC family.</text>
</comment>
<evidence type="ECO:0000256" key="4">
    <source>
        <dbReference type="RuleBase" id="RU004514"/>
    </source>
</evidence>
<comment type="cofactor">
    <cofactor evidence="3">
        <name>pyridoxal 5'-phosphate</name>
        <dbReference type="ChEBI" id="CHEBI:597326"/>
    </cofactor>
</comment>
<evidence type="ECO:0000259" key="5">
    <source>
        <dbReference type="Pfam" id="PF01168"/>
    </source>
</evidence>
<evidence type="ECO:0000256" key="3">
    <source>
        <dbReference type="PIRSR" id="PIRSR004848-1"/>
    </source>
</evidence>
<evidence type="ECO:0000313" key="7">
    <source>
        <dbReference type="Proteomes" id="UP000002016"/>
    </source>
</evidence>
<dbReference type="EMBL" id="CP000812">
    <property type="protein sequence ID" value="ABV33495.1"/>
    <property type="molecule type" value="Genomic_DNA"/>
</dbReference>
<dbReference type="PANTHER" id="PTHR10146:SF14">
    <property type="entry name" value="PYRIDOXAL PHOSPHATE HOMEOSTASIS PROTEIN"/>
    <property type="match status" value="1"/>
</dbReference>
<reference evidence="6 7" key="2">
    <citation type="journal article" date="2009" name="Proc. Natl. Acad. Sci. U.S.A.">
        <title>On the chimeric nature, thermophilic origin, and phylogenetic placement of the Thermotogales.</title>
        <authorList>
            <person name="Zhaxybayeva O."/>
            <person name="Swithers K.S."/>
            <person name="Lapierre P."/>
            <person name="Fournier G.P."/>
            <person name="Bickhart D.M."/>
            <person name="DeBoy R.T."/>
            <person name="Nelson K.E."/>
            <person name="Nesbo C.L."/>
            <person name="Doolittle W.F."/>
            <person name="Gogarten J.P."/>
            <person name="Noll K.M."/>
        </authorList>
    </citation>
    <scope>NUCLEOTIDE SEQUENCE [LARGE SCALE GENOMIC DNA]</scope>
    <source>
        <strain evidence="7">ATCC BAA-301 / DSM 14385 / NBRC 107922 / TMO</strain>
    </source>
</reference>
<dbReference type="KEGG" id="tle:Tlet_0929"/>
<dbReference type="OrthoDB" id="9804072at2"/>
<name>A8F5R1_PSELT</name>
<gene>
    <name evidence="6" type="ordered locus">Tlet_0929</name>
</gene>
<accession>A8F5R1</accession>
<dbReference type="Proteomes" id="UP000002016">
    <property type="component" value="Chromosome"/>
</dbReference>
<keyword evidence="1 2" id="KW-0663">Pyridoxal phosphate</keyword>
<proteinExistence type="inferred from homology"/>
<keyword evidence="7" id="KW-1185">Reference proteome</keyword>
<comment type="function">
    <text evidence="2">Pyridoxal 5'-phosphate (PLP)-binding protein, which is involved in PLP homeostasis.</text>
</comment>
<evidence type="ECO:0000256" key="2">
    <source>
        <dbReference type="HAMAP-Rule" id="MF_02087"/>
    </source>
</evidence>
<protein>
    <recommendedName>
        <fullName evidence="2">Pyridoxal phosphate homeostasis protein</fullName>
        <shortName evidence="2">PLP homeostasis protein</shortName>
    </recommendedName>
</protein>
<dbReference type="eggNOG" id="COG0325">
    <property type="taxonomic scope" value="Bacteria"/>
</dbReference>
<dbReference type="PANTHER" id="PTHR10146">
    <property type="entry name" value="PROLINE SYNTHETASE CO-TRANSCRIBED BACTERIAL HOMOLOG PROTEIN"/>
    <property type="match status" value="1"/>
</dbReference>
<dbReference type="InterPro" id="IPR001608">
    <property type="entry name" value="Ala_racemase_N"/>
</dbReference>
<feature type="modified residue" description="N6-(pyridoxal phosphate)lysine" evidence="2 3">
    <location>
        <position position="35"/>
    </location>
</feature>
<dbReference type="AlphaFoldDB" id="A8F5R1"/>
<dbReference type="NCBIfam" id="TIGR00044">
    <property type="entry name" value="YggS family pyridoxal phosphate-dependent enzyme"/>
    <property type="match status" value="1"/>
</dbReference>
<evidence type="ECO:0000256" key="1">
    <source>
        <dbReference type="ARBA" id="ARBA00022898"/>
    </source>
</evidence>
<dbReference type="Gene3D" id="3.20.20.10">
    <property type="entry name" value="Alanine racemase"/>
    <property type="match status" value="1"/>
</dbReference>
<reference evidence="6 7" key="1">
    <citation type="submission" date="2007-08" db="EMBL/GenBank/DDBJ databases">
        <title>Complete sequence of Thermotoga lettingae TMO.</title>
        <authorList>
            <consortium name="US DOE Joint Genome Institute"/>
            <person name="Copeland A."/>
            <person name="Lucas S."/>
            <person name="Lapidus A."/>
            <person name="Barry K."/>
            <person name="Glavina del Rio T."/>
            <person name="Dalin E."/>
            <person name="Tice H."/>
            <person name="Pitluck S."/>
            <person name="Foster B."/>
            <person name="Bruce D."/>
            <person name="Schmutz J."/>
            <person name="Larimer F."/>
            <person name="Land M."/>
            <person name="Hauser L."/>
            <person name="Kyrpides N."/>
            <person name="Mikhailova N."/>
            <person name="Nelson K."/>
            <person name="Gogarten J.P."/>
            <person name="Noll K."/>
            <person name="Richardson P."/>
        </authorList>
    </citation>
    <scope>NUCLEOTIDE SEQUENCE [LARGE SCALE GENOMIC DNA]</scope>
    <source>
        <strain evidence="7">ATCC BAA-301 / DSM 14385 / NBRC 107922 / TMO</strain>
    </source>
</reference>
<dbReference type="CDD" id="cd00635">
    <property type="entry name" value="PLPDE_III_YBL036c_like"/>
    <property type="match status" value="1"/>
</dbReference>
<feature type="domain" description="Alanine racemase N-terminal" evidence="5">
    <location>
        <begin position="30"/>
        <end position="221"/>
    </location>
</feature>
<dbReference type="GO" id="GO:0030170">
    <property type="term" value="F:pyridoxal phosphate binding"/>
    <property type="evidence" value="ECO:0007669"/>
    <property type="project" value="UniProtKB-UniRule"/>
</dbReference>
<dbReference type="PROSITE" id="PS01211">
    <property type="entry name" value="UPF0001"/>
    <property type="match status" value="1"/>
</dbReference>
<organism evidence="6 7">
    <name type="scientific">Pseudothermotoga lettingae (strain ATCC BAA-301 / DSM 14385 / NBRC 107922 / TMO)</name>
    <name type="common">Thermotoga lettingae</name>
    <dbReference type="NCBI Taxonomy" id="416591"/>
    <lineage>
        <taxon>Bacteria</taxon>
        <taxon>Thermotogati</taxon>
        <taxon>Thermotogota</taxon>
        <taxon>Thermotogae</taxon>
        <taxon>Thermotogales</taxon>
        <taxon>Thermotogaceae</taxon>
        <taxon>Pseudothermotoga</taxon>
    </lineage>
</organism>
<dbReference type="InterPro" id="IPR011078">
    <property type="entry name" value="PyrdxlP_homeostasis"/>
</dbReference>
<dbReference type="SUPFAM" id="SSF51419">
    <property type="entry name" value="PLP-binding barrel"/>
    <property type="match status" value="1"/>
</dbReference>
<dbReference type="HAMAP" id="MF_02087">
    <property type="entry name" value="PLP_homeostasis"/>
    <property type="match status" value="1"/>
</dbReference>